<gene>
    <name evidence="1" type="ORF">PR001_g33243</name>
</gene>
<organism evidence="1 2">
    <name type="scientific">Phytophthora rubi</name>
    <dbReference type="NCBI Taxonomy" id="129364"/>
    <lineage>
        <taxon>Eukaryota</taxon>
        <taxon>Sar</taxon>
        <taxon>Stramenopiles</taxon>
        <taxon>Oomycota</taxon>
        <taxon>Peronosporomycetes</taxon>
        <taxon>Peronosporales</taxon>
        <taxon>Peronosporaceae</taxon>
        <taxon>Phytophthora</taxon>
    </lineage>
</organism>
<evidence type="ECO:0000313" key="2">
    <source>
        <dbReference type="Proteomes" id="UP000429607"/>
    </source>
</evidence>
<evidence type="ECO:0000313" key="1">
    <source>
        <dbReference type="EMBL" id="KAE8952557.1"/>
    </source>
</evidence>
<dbReference type="Proteomes" id="UP000429607">
    <property type="component" value="Unassembled WGS sequence"/>
</dbReference>
<dbReference type="SUPFAM" id="SSF51735">
    <property type="entry name" value="NAD(P)-binding Rossmann-fold domains"/>
    <property type="match status" value="1"/>
</dbReference>
<name>A0A6A3G7L5_9STRA</name>
<proteinExistence type="predicted"/>
<dbReference type="EMBL" id="QXFV01011494">
    <property type="protein sequence ID" value="KAE8952557.1"/>
    <property type="molecule type" value="Genomic_DNA"/>
</dbReference>
<dbReference type="InterPro" id="IPR036291">
    <property type="entry name" value="NAD(P)-bd_dom_sf"/>
</dbReference>
<sequence length="114" mass="11986">MASQRICLSVAPENDAQSSSAMSFLTLPGNSASWNTSTGALLTELKKLSVFKIIPLDTSDEVSITYAAEALKGEPIDLLINNAGKGGGIPDVTKADIMKLLEVNAVSPFQIYLG</sequence>
<comment type="caution">
    <text evidence="1">The sequence shown here is derived from an EMBL/GenBank/DDBJ whole genome shotgun (WGS) entry which is preliminary data.</text>
</comment>
<dbReference type="AlphaFoldDB" id="A0A6A3G7L5"/>
<dbReference type="Gene3D" id="3.40.50.720">
    <property type="entry name" value="NAD(P)-binding Rossmann-like Domain"/>
    <property type="match status" value="1"/>
</dbReference>
<reference evidence="1 2" key="1">
    <citation type="submission" date="2018-09" db="EMBL/GenBank/DDBJ databases">
        <title>Genomic investigation of the strawberry pathogen Phytophthora fragariae indicates pathogenicity is determined by transcriptional variation in three key races.</title>
        <authorList>
            <person name="Adams T.M."/>
            <person name="Armitage A.D."/>
            <person name="Sobczyk M.K."/>
            <person name="Bates H.J."/>
            <person name="Dunwell J.M."/>
            <person name="Nellist C.F."/>
            <person name="Harrison R.J."/>
        </authorList>
    </citation>
    <scope>NUCLEOTIDE SEQUENCE [LARGE SCALE GENOMIC DNA]</scope>
    <source>
        <strain evidence="1 2">SCRP249</strain>
    </source>
</reference>
<accession>A0A6A3G7L5</accession>
<protein>
    <submittedName>
        <fullName evidence="1">Uncharacterized protein</fullName>
    </submittedName>
</protein>